<comment type="caution">
    <text evidence="2">The sequence shown here is derived from an EMBL/GenBank/DDBJ whole genome shotgun (WGS) entry which is preliminary data.</text>
</comment>
<dbReference type="AlphaFoldDB" id="A0A0F0GDH1"/>
<dbReference type="Gene3D" id="1.10.510.10">
    <property type="entry name" value="Transferase(Phosphotransferase) domain 1"/>
    <property type="match status" value="1"/>
</dbReference>
<accession>A0A0F0GDH1</accession>
<dbReference type="OrthoDB" id="4028076at2"/>
<sequence>MTHETLSGRDPSGREAAWQVQSLDADRVKTDDGTTLVLRSLPAEANPVELATAEVLLDNEIRALTRLHTRYLRPLPELPRIVGYDFDSAEPFLLLEPPIGKCVDGGLRTLLIDERRRFMIGLFRALAQLDAVDLVHGAVGLSSLCWDGATTQLTNLEHAVGTGEASRLSRNGSVAHPGHDVRAAGRVVYELFTGRSVAVGDTPDLASQPEVLASLLRGVFDPDPRLRPTAVQMLERLNDRDPLPRPVDVTSAMKPGYDRFDELRPPKVAEKPVLQPTVSRLAPVSPKPQQIPLVPLAVVVFLVVAAIAILVAVI</sequence>
<dbReference type="Proteomes" id="UP000033393">
    <property type="component" value="Unassembled WGS sequence"/>
</dbReference>
<reference evidence="2 3" key="1">
    <citation type="submission" date="2015-02" db="EMBL/GenBank/DDBJ databases">
        <authorList>
            <person name="Ju K.-S."/>
            <person name="Doroghazi J.R."/>
            <person name="Metcalf W."/>
        </authorList>
    </citation>
    <scope>NUCLEOTIDE SEQUENCE [LARGE SCALE GENOMIC DNA]</scope>
    <source>
        <strain evidence="2 3">NRRL B-16140</strain>
    </source>
</reference>
<dbReference type="STRING" id="68170.GCA_000974445_05936"/>
<keyword evidence="3" id="KW-1185">Reference proteome</keyword>
<name>A0A0F0GDH1_LENAE</name>
<keyword evidence="1" id="KW-0812">Transmembrane</keyword>
<keyword evidence="1" id="KW-0472">Membrane</keyword>
<dbReference type="InterPro" id="IPR011009">
    <property type="entry name" value="Kinase-like_dom_sf"/>
</dbReference>
<feature type="transmembrane region" description="Helical" evidence="1">
    <location>
        <begin position="293"/>
        <end position="313"/>
    </location>
</feature>
<dbReference type="SUPFAM" id="SSF56112">
    <property type="entry name" value="Protein kinase-like (PK-like)"/>
    <property type="match status" value="1"/>
</dbReference>
<organism evidence="2 3">
    <name type="scientific">Lentzea aerocolonigenes</name>
    <name type="common">Lechevalieria aerocolonigenes</name>
    <name type="synonym">Saccharothrix aerocolonigenes</name>
    <dbReference type="NCBI Taxonomy" id="68170"/>
    <lineage>
        <taxon>Bacteria</taxon>
        <taxon>Bacillati</taxon>
        <taxon>Actinomycetota</taxon>
        <taxon>Actinomycetes</taxon>
        <taxon>Pseudonocardiales</taxon>
        <taxon>Pseudonocardiaceae</taxon>
        <taxon>Lentzea</taxon>
    </lineage>
</organism>
<dbReference type="EMBL" id="JYJG01000414">
    <property type="protein sequence ID" value="KJK38104.1"/>
    <property type="molecule type" value="Genomic_DNA"/>
</dbReference>
<protein>
    <recommendedName>
        <fullName evidence="4">Protein kinase domain-containing protein</fullName>
    </recommendedName>
</protein>
<dbReference type="PATRIC" id="fig|68170.10.peg.1201"/>
<keyword evidence="1" id="KW-1133">Transmembrane helix</keyword>
<dbReference type="RefSeq" id="WP_045317277.1">
    <property type="nucleotide sequence ID" value="NZ_JYJG01000414.1"/>
</dbReference>
<gene>
    <name evidence="2" type="ORF">UK23_41365</name>
</gene>
<evidence type="ECO:0000313" key="3">
    <source>
        <dbReference type="Proteomes" id="UP000033393"/>
    </source>
</evidence>
<proteinExistence type="predicted"/>
<evidence type="ECO:0008006" key="4">
    <source>
        <dbReference type="Google" id="ProtNLM"/>
    </source>
</evidence>
<evidence type="ECO:0000313" key="2">
    <source>
        <dbReference type="EMBL" id="KJK38104.1"/>
    </source>
</evidence>
<evidence type="ECO:0000256" key="1">
    <source>
        <dbReference type="SAM" id="Phobius"/>
    </source>
</evidence>